<reference evidence="10 11" key="1">
    <citation type="submission" date="2020-11" db="EMBL/GenBank/DDBJ databases">
        <authorList>
            <person name="Wallbank WR R."/>
            <person name="Pardo Diaz C."/>
            <person name="Kozak K."/>
            <person name="Martin S."/>
            <person name="Jiggins C."/>
            <person name="Moest M."/>
            <person name="Warren A I."/>
            <person name="Generalovic N T."/>
            <person name="Byers J.R.P. K."/>
            <person name="Montejo-Kovacevich G."/>
            <person name="Yen C E."/>
        </authorList>
    </citation>
    <scope>NUCLEOTIDE SEQUENCE [LARGE SCALE GENOMIC DNA]</scope>
</reference>
<keyword evidence="3 9" id="KW-0812">Transmembrane</keyword>
<keyword evidence="11" id="KW-1185">Reference proteome</keyword>
<keyword evidence="6 9" id="KW-0472">Membrane</keyword>
<dbReference type="PANTHER" id="PTHR33562">
    <property type="entry name" value="ATILLA, ISOFORM B-RELATED-RELATED"/>
    <property type="match status" value="1"/>
</dbReference>
<accession>A0A7R8YRT0</accession>
<dbReference type="InterPro" id="IPR031424">
    <property type="entry name" value="QVR-like"/>
</dbReference>
<dbReference type="AlphaFoldDB" id="A0A7R8YRT0"/>
<evidence type="ECO:0000256" key="3">
    <source>
        <dbReference type="ARBA" id="ARBA00022692"/>
    </source>
</evidence>
<dbReference type="InterPro" id="IPR050975">
    <property type="entry name" value="Sleep_regulator"/>
</dbReference>
<keyword evidence="2" id="KW-0336">GPI-anchor</keyword>
<evidence type="ECO:0000256" key="8">
    <source>
        <dbReference type="ARBA" id="ARBA00023288"/>
    </source>
</evidence>
<keyword evidence="7" id="KW-0325">Glycoprotein</keyword>
<evidence type="ECO:0008006" key="12">
    <source>
        <dbReference type="Google" id="ProtNLM"/>
    </source>
</evidence>
<evidence type="ECO:0000313" key="10">
    <source>
        <dbReference type="EMBL" id="CAD7079814.1"/>
    </source>
</evidence>
<keyword evidence="8" id="KW-0449">Lipoprotein</keyword>
<dbReference type="GO" id="GO:0098552">
    <property type="term" value="C:side of membrane"/>
    <property type="evidence" value="ECO:0007669"/>
    <property type="project" value="UniProtKB-KW"/>
</dbReference>
<dbReference type="Proteomes" id="UP000594454">
    <property type="component" value="Chromosome 1"/>
</dbReference>
<feature type="transmembrane region" description="Helical" evidence="9">
    <location>
        <begin position="151"/>
        <end position="169"/>
    </location>
</feature>
<dbReference type="GO" id="GO:0032222">
    <property type="term" value="P:regulation of synaptic transmission, cholinergic"/>
    <property type="evidence" value="ECO:0007669"/>
    <property type="project" value="InterPro"/>
</dbReference>
<comment type="subcellular location">
    <subcellularLocation>
        <location evidence="1">Membrane</location>
        <topology evidence="1">Lipid-anchor</topology>
        <topology evidence="1">GPI-anchor</topology>
    </subcellularLocation>
</comment>
<organism evidence="10 11">
    <name type="scientific">Hermetia illucens</name>
    <name type="common">Black soldier fly</name>
    <dbReference type="NCBI Taxonomy" id="343691"/>
    <lineage>
        <taxon>Eukaryota</taxon>
        <taxon>Metazoa</taxon>
        <taxon>Ecdysozoa</taxon>
        <taxon>Arthropoda</taxon>
        <taxon>Hexapoda</taxon>
        <taxon>Insecta</taxon>
        <taxon>Pterygota</taxon>
        <taxon>Neoptera</taxon>
        <taxon>Endopterygota</taxon>
        <taxon>Diptera</taxon>
        <taxon>Brachycera</taxon>
        <taxon>Stratiomyomorpha</taxon>
        <taxon>Stratiomyidae</taxon>
        <taxon>Hermetiinae</taxon>
        <taxon>Hermetia</taxon>
    </lineage>
</organism>
<evidence type="ECO:0000256" key="2">
    <source>
        <dbReference type="ARBA" id="ARBA00022622"/>
    </source>
</evidence>
<name>A0A7R8YRT0_HERIL</name>
<dbReference type="GO" id="GO:0030431">
    <property type="term" value="P:sleep"/>
    <property type="evidence" value="ECO:0007669"/>
    <property type="project" value="InterPro"/>
</dbReference>
<dbReference type="PANTHER" id="PTHR33562:SF23">
    <property type="entry name" value="PROTEIN QUIVER"/>
    <property type="match status" value="1"/>
</dbReference>
<proteinExistence type="predicted"/>
<evidence type="ECO:0000256" key="7">
    <source>
        <dbReference type="ARBA" id="ARBA00023180"/>
    </source>
</evidence>
<protein>
    <recommendedName>
        <fullName evidence="12">Protein sleepless</fullName>
    </recommendedName>
</protein>
<evidence type="ECO:0000256" key="6">
    <source>
        <dbReference type="ARBA" id="ARBA00023136"/>
    </source>
</evidence>
<evidence type="ECO:0000256" key="9">
    <source>
        <dbReference type="SAM" id="Phobius"/>
    </source>
</evidence>
<evidence type="ECO:0000313" key="11">
    <source>
        <dbReference type="Proteomes" id="UP000594454"/>
    </source>
</evidence>
<keyword evidence="4" id="KW-0732">Signal</keyword>
<sequence>MDLLYCSGNTILINSWTVCSSSLRREMDRNVMLLVLVLFFANLFLTGDAIRCQQCNSYLDPGCADLDLSGGGPQGEKYLKDCEGVGETIASFCRKLDVTFFASDERRIVRTCGYLLPKHKGIDYCFSADNEGYSEKICQCYGDGCNSAPRLIRSFSAIVVVLVSYICLIY</sequence>
<dbReference type="InParanoid" id="A0A7R8YRT0"/>
<evidence type="ECO:0000256" key="4">
    <source>
        <dbReference type="ARBA" id="ARBA00022729"/>
    </source>
</evidence>
<dbReference type="OrthoDB" id="6420171at2759"/>
<dbReference type="EMBL" id="LR899009">
    <property type="protein sequence ID" value="CAD7079814.1"/>
    <property type="molecule type" value="Genomic_DNA"/>
</dbReference>
<keyword evidence="5 9" id="KW-1133">Transmembrane helix</keyword>
<dbReference type="Pfam" id="PF17064">
    <property type="entry name" value="QVR"/>
    <property type="match status" value="1"/>
</dbReference>
<evidence type="ECO:0000256" key="1">
    <source>
        <dbReference type="ARBA" id="ARBA00004589"/>
    </source>
</evidence>
<evidence type="ECO:0000256" key="5">
    <source>
        <dbReference type="ARBA" id="ARBA00022989"/>
    </source>
</evidence>
<feature type="transmembrane region" description="Helical" evidence="9">
    <location>
        <begin position="31"/>
        <end position="50"/>
    </location>
</feature>
<gene>
    <name evidence="10" type="ORF">HERILL_LOCUS3006</name>
</gene>